<gene>
    <name evidence="1" type="ORF">FNW21_11810</name>
</gene>
<evidence type="ECO:0000313" key="1">
    <source>
        <dbReference type="EMBL" id="TRX37773.1"/>
    </source>
</evidence>
<organism evidence="1 2">
    <name type="scientific">Flavobacterium restrictum</name>
    <dbReference type="NCBI Taxonomy" id="2594428"/>
    <lineage>
        <taxon>Bacteria</taxon>
        <taxon>Pseudomonadati</taxon>
        <taxon>Bacteroidota</taxon>
        <taxon>Flavobacteriia</taxon>
        <taxon>Flavobacteriales</taxon>
        <taxon>Flavobacteriaceae</taxon>
        <taxon>Flavobacterium</taxon>
    </lineage>
</organism>
<reference evidence="1 2" key="1">
    <citation type="submission" date="2019-07" db="EMBL/GenBank/DDBJ databases">
        <title>Novel species of Flavobacterium.</title>
        <authorList>
            <person name="Liu Q."/>
            <person name="Xin Y.-H."/>
        </authorList>
    </citation>
    <scope>NUCLEOTIDE SEQUENCE [LARGE SCALE GENOMIC DNA]</scope>
    <source>
        <strain evidence="1 2">LB1R34</strain>
    </source>
</reference>
<sequence length="170" mass="19859">MKCQKLYVCDWHFTAKDAKFCVVVDFYRKGAKKKPQRTQSFVLLWELLLKVFTAKAQRKNRKVRQVLCCCGFLPQRRKEKTAKYAKFCVVVDFYRKGAKKKPQSAQGFVLMCSCCCGFRRKGAKKKTAKCARFCVDVFVLLWVFTAKSQRKTAKDAKFYSFASLRFDFLS</sequence>
<dbReference type="Proteomes" id="UP000316371">
    <property type="component" value="Unassembled WGS sequence"/>
</dbReference>
<name>A0A553DYR0_9FLAO</name>
<dbReference type="RefSeq" id="WP_144256957.1">
    <property type="nucleotide sequence ID" value="NZ_VJZT01000012.1"/>
</dbReference>
<dbReference type="AlphaFoldDB" id="A0A553DYR0"/>
<evidence type="ECO:0000313" key="2">
    <source>
        <dbReference type="Proteomes" id="UP000316371"/>
    </source>
</evidence>
<dbReference type="EMBL" id="VJZT01000012">
    <property type="protein sequence ID" value="TRX37773.1"/>
    <property type="molecule type" value="Genomic_DNA"/>
</dbReference>
<protein>
    <submittedName>
        <fullName evidence="1">Uncharacterized protein</fullName>
    </submittedName>
</protein>
<comment type="caution">
    <text evidence="1">The sequence shown here is derived from an EMBL/GenBank/DDBJ whole genome shotgun (WGS) entry which is preliminary data.</text>
</comment>
<proteinExistence type="predicted"/>
<keyword evidence="2" id="KW-1185">Reference proteome</keyword>
<accession>A0A553DYR0</accession>